<name>A0ABM8W4H5_GIGMA</name>
<keyword evidence="3" id="KW-0862">Zinc</keyword>
<evidence type="ECO:0000313" key="5">
    <source>
        <dbReference type="EMBL" id="CAG8522777.1"/>
    </source>
</evidence>
<keyword evidence="1" id="KW-0479">Metal-binding</keyword>
<proteinExistence type="predicted"/>
<dbReference type="Gene3D" id="2.20.25.240">
    <property type="match status" value="1"/>
</dbReference>
<evidence type="ECO:0000313" key="6">
    <source>
        <dbReference type="Proteomes" id="UP000789901"/>
    </source>
</evidence>
<keyword evidence="6" id="KW-1185">Reference proteome</keyword>
<keyword evidence="2" id="KW-0863">Zinc-finger</keyword>
<evidence type="ECO:0000256" key="3">
    <source>
        <dbReference type="ARBA" id="ARBA00022833"/>
    </source>
</evidence>
<dbReference type="Pfam" id="PF04500">
    <property type="entry name" value="FLYWCH"/>
    <property type="match status" value="1"/>
</dbReference>
<organism evidence="5 6">
    <name type="scientific">Gigaspora margarita</name>
    <dbReference type="NCBI Taxonomy" id="4874"/>
    <lineage>
        <taxon>Eukaryota</taxon>
        <taxon>Fungi</taxon>
        <taxon>Fungi incertae sedis</taxon>
        <taxon>Mucoromycota</taxon>
        <taxon>Glomeromycotina</taxon>
        <taxon>Glomeromycetes</taxon>
        <taxon>Diversisporales</taxon>
        <taxon>Gigasporaceae</taxon>
        <taxon>Gigaspora</taxon>
    </lineage>
</organism>
<protein>
    <submittedName>
        <fullName evidence="5">45392_t:CDS:1</fullName>
    </submittedName>
</protein>
<evidence type="ECO:0000259" key="4">
    <source>
        <dbReference type="Pfam" id="PF04500"/>
    </source>
</evidence>
<comment type="caution">
    <text evidence="5">The sequence shown here is derived from an EMBL/GenBank/DDBJ whole genome shotgun (WGS) entry which is preliminary data.</text>
</comment>
<dbReference type="Proteomes" id="UP000789901">
    <property type="component" value="Unassembled WGS sequence"/>
</dbReference>
<reference evidence="5 6" key="1">
    <citation type="submission" date="2021-06" db="EMBL/GenBank/DDBJ databases">
        <authorList>
            <person name="Kallberg Y."/>
            <person name="Tangrot J."/>
            <person name="Rosling A."/>
        </authorList>
    </citation>
    <scope>NUCLEOTIDE SEQUENCE [LARGE SCALE GENOMIC DNA]</scope>
    <source>
        <strain evidence="5 6">120-4 pot B 10/14</strain>
    </source>
</reference>
<accession>A0ABM8W4H5</accession>
<gene>
    <name evidence="5" type="ORF">GMARGA_LOCUS3240</name>
</gene>
<evidence type="ECO:0000256" key="2">
    <source>
        <dbReference type="ARBA" id="ARBA00022771"/>
    </source>
</evidence>
<dbReference type="EMBL" id="CAJVQB010001144">
    <property type="protein sequence ID" value="CAG8522777.1"/>
    <property type="molecule type" value="Genomic_DNA"/>
</dbReference>
<feature type="domain" description="FLYWCH-type" evidence="4">
    <location>
        <begin position="101"/>
        <end position="154"/>
    </location>
</feature>
<evidence type="ECO:0000256" key="1">
    <source>
        <dbReference type="ARBA" id="ARBA00022723"/>
    </source>
</evidence>
<sequence>MTTAYLKIMTDLSKIHPEDALFKSTRQKKKQNSLVYAFYLGQLLEVFTKLPAKRTILKSHLTKYYALAMTHTYYIFERWEMEQIMRTSKISLRTITNLIDSIQGKPKIIARGYLLVKDKSCDKKYYWYCEYKNAQSCHKRAITILEGQEHASTTLDHLAQIIQNTVTEMLQNSYSYMPNTNALRKQINYVRKKHSPPQPLSLQAINIPINLYQTINGEQFLAKDIEYSEEKIMIFCTIQNLQ</sequence>
<dbReference type="InterPro" id="IPR007588">
    <property type="entry name" value="Znf_FLYWCH"/>
</dbReference>